<comment type="cofactor">
    <cofactor evidence="1 6">
        <name>pyridoxal 5'-phosphate</name>
        <dbReference type="ChEBI" id="CHEBI:597326"/>
    </cofactor>
</comment>
<dbReference type="PROSITE" id="PS00599">
    <property type="entry name" value="AA_TRANSFER_CLASS_2"/>
    <property type="match status" value="1"/>
</dbReference>
<comment type="function">
    <text evidence="2">Catalyzes the decarboxylative condensation of pimeloyl-[acyl-carrier protein] and L-alanine to produce 8-amino-7-oxononanoate (AON), [acyl-carrier protein], and carbon dioxide.</text>
</comment>
<keyword evidence="9" id="KW-1185">Reference proteome</keyword>
<evidence type="ECO:0000256" key="6">
    <source>
        <dbReference type="RuleBase" id="RU003693"/>
    </source>
</evidence>
<dbReference type="OrthoDB" id="9807157at2"/>
<evidence type="ECO:0000256" key="1">
    <source>
        <dbReference type="ARBA" id="ARBA00001933"/>
    </source>
</evidence>
<dbReference type="InterPro" id="IPR015424">
    <property type="entry name" value="PyrdxlP-dep_Trfase"/>
</dbReference>
<reference evidence="9" key="1">
    <citation type="submission" date="2016-10" db="EMBL/GenBank/DDBJ databases">
        <authorList>
            <person name="Varghese N."/>
            <person name="Submissions S."/>
        </authorList>
    </citation>
    <scope>NUCLEOTIDE SEQUENCE [LARGE SCALE GENOMIC DNA]</scope>
    <source>
        <strain evidence="9">DSM 17038</strain>
    </source>
</reference>
<protein>
    <submittedName>
        <fullName evidence="8">Glycine C-acetyltransferase</fullName>
    </submittedName>
</protein>
<dbReference type="Proteomes" id="UP000199337">
    <property type="component" value="Unassembled WGS sequence"/>
</dbReference>
<evidence type="ECO:0000256" key="4">
    <source>
        <dbReference type="ARBA" id="ARBA00022679"/>
    </source>
</evidence>
<dbReference type="Gene3D" id="3.90.1150.10">
    <property type="entry name" value="Aspartate Aminotransferase, domain 1"/>
    <property type="match status" value="1"/>
</dbReference>
<dbReference type="Gene3D" id="3.40.640.10">
    <property type="entry name" value="Type I PLP-dependent aspartate aminotransferase-like (Major domain)"/>
    <property type="match status" value="1"/>
</dbReference>
<feature type="domain" description="Aminotransferase class I/classII large" evidence="7">
    <location>
        <begin position="46"/>
        <end position="385"/>
    </location>
</feature>
<dbReference type="Pfam" id="PF00155">
    <property type="entry name" value="Aminotran_1_2"/>
    <property type="match status" value="1"/>
</dbReference>
<evidence type="ECO:0000313" key="9">
    <source>
        <dbReference type="Proteomes" id="UP000199337"/>
    </source>
</evidence>
<dbReference type="InterPro" id="IPR015422">
    <property type="entry name" value="PyrdxlP-dep_Trfase_small"/>
</dbReference>
<gene>
    <name evidence="8" type="ORF">SAMN05660649_03822</name>
</gene>
<comment type="subunit">
    <text evidence="3">Homodimer.</text>
</comment>
<dbReference type="AlphaFoldDB" id="A0A1I2X772"/>
<dbReference type="PANTHER" id="PTHR13693:SF3">
    <property type="entry name" value="LD36009P"/>
    <property type="match status" value="1"/>
</dbReference>
<dbReference type="CDD" id="cd06454">
    <property type="entry name" value="KBL_like"/>
    <property type="match status" value="1"/>
</dbReference>
<organism evidence="8 9">
    <name type="scientific">Desulfotruncus arcticus DSM 17038</name>
    <dbReference type="NCBI Taxonomy" id="1121424"/>
    <lineage>
        <taxon>Bacteria</taxon>
        <taxon>Bacillati</taxon>
        <taxon>Bacillota</taxon>
        <taxon>Clostridia</taxon>
        <taxon>Eubacteriales</taxon>
        <taxon>Desulfallaceae</taxon>
        <taxon>Desulfotruncus</taxon>
    </lineage>
</organism>
<evidence type="ECO:0000256" key="2">
    <source>
        <dbReference type="ARBA" id="ARBA00002513"/>
    </source>
</evidence>
<dbReference type="STRING" id="341036.SAMN05660649_03822"/>
<dbReference type="GO" id="GO:0016740">
    <property type="term" value="F:transferase activity"/>
    <property type="evidence" value="ECO:0007669"/>
    <property type="project" value="UniProtKB-KW"/>
</dbReference>
<dbReference type="InterPro" id="IPR015421">
    <property type="entry name" value="PyrdxlP-dep_Trfase_major"/>
</dbReference>
<keyword evidence="5 6" id="KW-0663">Pyridoxal phosphate</keyword>
<evidence type="ECO:0000256" key="3">
    <source>
        <dbReference type="ARBA" id="ARBA00011738"/>
    </source>
</evidence>
<dbReference type="RefSeq" id="WP_092473327.1">
    <property type="nucleotide sequence ID" value="NZ_FOOX01000016.1"/>
</dbReference>
<evidence type="ECO:0000313" key="8">
    <source>
        <dbReference type="EMBL" id="SFH09355.1"/>
    </source>
</evidence>
<evidence type="ECO:0000256" key="5">
    <source>
        <dbReference type="ARBA" id="ARBA00022898"/>
    </source>
</evidence>
<keyword evidence="4 8" id="KW-0808">Transferase</keyword>
<sequence length="406" mass="44549">MITEEFQRIFAQVVDPVKEGKRLNLYSFEPAFAGPQGGRSIYERREVIMLTSNNYLGLADHPEIKQAMKEAVDQFGSSTCGARLHNGTTVLHKELEERLASFLGTESALIFSAGFLTNVGTISALGDGETVIISDQLNHMSIVDGYKLAEGKVKIFTHNDMDKLKYILERSKEAKRRLIVVDGVFSMDGDIAPLDEIIDLAREYGAMVMVDEAHSFGILGPTGRGTTEHYGVNADIIMGTFSKALAGVGGFIATSADICEYVRHTAHAYIFNAAPPPVVVAGVIKALELMEKESWRREKLWHNTIRFRSGLIQLGFDTMGSVTPVIPIFIGDDMKTMVMSRELLNEGVYIASAIFPAVPRGMSRFRTTITAALEDNDIDRALDVLGKVARKAGIINLRTACKTPPS</sequence>
<dbReference type="InterPro" id="IPR004839">
    <property type="entry name" value="Aminotransferase_I/II_large"/>
</dbReference>
<dbReference type="InterPro" id="IPR050087">
    <property type="entry name" value="AON_synthase_class-II"/>
</dbReference>
<name>A0A1I2X772_9FIRM</name>
<dbReference type="InterPro" id="IPR001917">
    <property type="entry name" value="Aminotrans_II_pyridoxalP_BS"/>
</dbReference>
<dbReference type="EMBL" id="FOOX01000016">
    <property type="protein sequence ID" value="SFH09355.1"/>
    <property type="molecule type" value="Genomic_DNA"/>
</dbReference>
<accession>A0A1I2X772</accession>
<dbReference type="SUPFAM" id="SSF53383">
    <property type="entry name" value="PLP-dependent transferases"/>
    <property type="match status" value="1"/>
</dbReference>
<dbReference type="GO" id="GO:0030170">
    <property type="term" value="F:pyridoxal phosphate binding"/>
    <property type="evidence" value="ECO:0007669"/>
    <property type="project" value="InterPro"/>
</dbReference>
<comment type="similarity">
    <text evidence="6">Belongs to the class-II pyridoxal-phosphate-dependent aminotransferase family.</text>
</comment>
<evidence type="ECO:0000259" key="7">
    <source>
        <dbReference type="Pfam" id="PF00155"/>
    </source>
</evidence>
<dbReference type="PANTHER" id="PTHR13693">
    <property type="entry name" value="CLASS II AMINOTRANSFERASE/8-AMINO-7-OXONONANOATE SYNTHASE"/>
    <property type="match status" value="1"/>
</dbReference>
<proteinExistence type="inferred from homology"/>